<dbReference type="Pfam" id="PF02811">
    <property type="entry name" value="PHP"/>
    <property type="match status" value="1"/>
</dbReference>
<dbReference type="AlphaFoldDB" id="X0YAE0"/>
<feature type="domain" description="PHP" evidence="1">
    <location>
        <begin position="5"/>
        <end position="57"/>
    </location>
</feature>
<dbReference type="SUPFAM" id="SSF89550">
    <property type="entry name" value="PHP domain-like"/>
    <property type="match status" value="1"/>
</dbReference>
<dbReference type="GO" id="GO:0003824">
    <property type="term" value="F:catalytic activity"/>
    <property type="evidence" value="ECO:0007669"/>
    <property type="project" value="InterPro"/>
</dbReference>
<comment type="caution">
    <text evidence="2">The sequence shown here is derived from an EMBL/GenBank/DDBJ whole genome shotgun (WGS) entry which is preliminary data.</text>
</comment>
<feature type="non-terminal residue" evidence="2">
    <location>
        <position position="58"/>
    </location>
</feature>
<dbReference type="Gene3D" id="3.20.20.140">
    <property type="entry name" value="Metal-dependent hydrolases"/>
    <property type="match status" value="1"/>
</dbReference>
<accession>X0YAE0</accession>
<dbReference type="EMBL" id="BARS01044218">
    <property type="protein sequence ID" value="GAG33821.1"/>
    <property type="molecule type" value="Genomic_DNA"/>
</dbReference>
<dbReference type="InterPro" id="IPR016195">
    <property type="entry name" value="Pol/histidinol_Pase-like"/>
</dbReference>
<protein>
    <recommendedName>
        <fullName evidence="1">PHP domain-containing protein</fullName>
    </recommendedName>
</protein>
<evidence type="ECO:0000259" key="1">
    <source>
        <dbReference type="Pfam" id="PF02811"/>
    </source>
</evidence>
<proteinExistence type="predicted"/>
<name>X0YAE0_9ZZZZ</name>
<sequence length="58" mass="6541">MFIPLRVHSVYSKGKGGATLEEVASWVFARKLPSAALTDTENLYGWGKWKRAARKRGF</sequence>
<organism evidence="2">
    <name type="scientific">marine sediment metagenome</name>
    <dbReference type="NCBI Taxonomy" id="412755"/>
    <lineage>
        <taxon>unclassified sequences</taxon>
        <taxon>metagenomes</taxon>
        <taxon>ecological metagenomes</taxon>
    </lineage>
</organism>
<dbReference type="InterPro" id="IPR004013">
    <property type="entry name" value="PHP_dom"/>
</dbReference>
<gene>
    <name evidence="2" type="ORF">S01H1_66844</name>
</gene>
<evidence type="ECO:0000313" key="2">
    <source>
        <dbReference type="EMBL" id="GAG33821.1"/>
    </source>
</evidence>
<reference evidence="2" key="1">
    <citation type="journal article" date="2014" name="Front. Microbiol.">
        <title>High frequency of phylogenetically diverse reductive dehalogenase-homologous genes in deep subseafloor sedimentary metagenomes.</title>
        <authorList>
            <person name="Kawai M."/>
            <person name="Futagami T."/>
            <person name="Toyoda A."/>
            <person name="Takaki Y."/>
            <person name="Nishi S."/>
            <person name="Hori S."/>
            <person name="Arai W."/>
            <person name="Tsubouchi T."/>
            <person name="Morono Y."/>
            <person name="Uchiyama I."/>
            <person name="Ito T."/>
            <person name="Fujiyama A."/>
            <person name="Inagaki F."/>
            <person name="Takami H."/>
        </authorList>
    </citation>
    <scope>NUCLEOTIDE SEQUENCE</scope>
    <source>
        <strain evidence="2">Expedition CK06-06</strain>
    </source>
</reference>